<accession>A0A2A2JCR7</accession>
<protein>
    <submittedName>
        <fullName evidence="2">Uncharacterized protein</fullName>
    </submittedName>
</protein>
<proteinExistence type="predicted"/>
<reference evidence="2 3" key="1">
    <citation type="journal article" date="2017" name="Curr. Biol.">
        <title>Genome architecture and evolution of a unichromosomal asexual nematode.</title>
        <authorList>
            <person name="Fradin H."/>
            <person name="Zegar C."/>
            <person name="Gutwein M."/>
            <person name="Lucas J."/>
            <person name="Kovtun M."/>
            <person name="Corcoran D."/>
            <person name="Baugh L.R."/>
            <person name="Kiontke K."/>
            <person name="Gunsalus K."/>
            <person name="Fitch D.H."/>
            <person name="Piano F."/>
        </authorList>
    </citation>
    <scope>NUCLEOTIDE SEQUENCE [LARGE SCALE GENOMIC DNA]</scope>
    <source>
        <strain evidence="2">PF1309</strain>
    </source>
</reference>
<evidence type="ECO:0000256" key="1">
    <source>
        <dbReference type="SAM" id="MobiDB-lite"/>
    </source>
</evidence>
<organism evidence="2 3">
    <name type="scientific">Diploscapter pachys</name>
    <dbReference type="NCBI Taxonomy" id="2018661"/>
    <lineage>
        <taxon>Eukaryota</taxon>
        <taxon>Metazoa</taxon>
        <taxon>Ecdysozoa</taxon>
        <taxon>Nematoda</taxon>
        <taxon>Chromadorea</taxon>
        <taxon>Rhabditida</taxon>
        <taxon>Rhabditina</taxon>
        <taxon>Rhabditomorpha</taxon>
        <taxon>Rhabditoidea</taxon>
        <taxon>Rhabditidae</taxon>
        <taxon>Diploscapter</taxon>
    </lineage>
</organism>
<gene>
    <name evidence="2" type="ORF">WR25_13547</name>
</gene>
<evidence type="ECO:0000313" key="3">
    <source>
        <dbReference type="Proteomes" id="UP000218231"/>
    </source>
</evidence>
<evidence type="ECO:0000313" key="2">
    <source>
        <dbReference type="EMBL" id="PAV59437.1"/>
    </source>
</evidence>
<sequence>MYGGRGIEGVTAAGGSENLGFVPDPDTGGGGANVAASDPPNREPLEPPPNSDPPELGVNNDGAAVVATTGGDGTEIVGIGLGTALVVATVVAITAPKTESSEESIDPVQNIGTNILHPISSETRTGSKAKPWVWTKTESRSELSFMSMKSAWAKSSSKVSVSMVMMPHWSAIIIII</sequence>
<dbReference type="AlphaFoldDB" id="A0A2A2JCR7"/>
<keyword evidence="3" id="KW-1185">Reference proteome</keyword>
<feature type="region of interest" description="Disordered" evidence="1">
    <location>
        <begin position="1"/>
        <end position="61"/>
    </location>
</feature>
<dbReference type="Proteomes" id="UP000218231">
    <property type="component" value="Unassembled WGS sequence"/>
</dbReference>
<name>A0A2A2JCR7_9BILA</name>
<dbReference type="EMBL" id="LIAE01010526">
    <property type="protein sequence ID" value="PAV59437.1"/>
    <property type="molecule type" value="Genomic_DNA"/>
</dbReference>
<comment type="caution">
    <text evidence="2">The sequence shown here is derived from an EMBL/GenBank/DDBJ whole genome shotgun (WGS) entry which is preliminary data.</text>
</comment>